<feature type="domain" description="DUF2090" evidence="1">
    <location>
        <begin position="1"/>
        <end position="44"/>
    </location>
</feature>
<proteinExistence type="predicted"/>
<sequence>MAFDHRLQLTQMAQALGADVKRIVTLKQHIFDAYKELVTQQGDQFC</sequence>
<comment type="caution">
    <text evidence="2">The sequence shown here is derived from an EMBL/GenBank/DDBJ whole genome shotgun (WGS) entry which is preliminary data.</text>
</comment>
<dbReference type="Pfam" id="PF09863">
    <property type="entry name" value="DUF2090"/>
    <property type="match status" value="1"/>
</dbReference>
<evidence type="ECO:0000259" key="1">
    <source>
        <dbReference type="Pfam" id="PF09863"/>
    </source>
</evidence>
<dbReference type="InterPro" id="IPR018659">
    <property type="entry name" value="DUF2090"/>
</dbReference>
<dbReference type="Proteomes" id="UP000004371">
    <property type="component" value="Unassembled WGS sequence"/>
</dbReference>
<reference evidence="2 3" key="1">
    <citation type="journal article" date="2012" name="Int. J. Syst. Evol. Microbiol.">
        <title>Vibrio caribbeanicus sp. nov., isolated from the marine sponge Scleritoderma cyanea.</title>
        <authorList>
            <person name="Hoffmann M."/>
            <person name="Monday S.R."/>
            <person name="Allard M.W."/>
            <person name="Strain E.A."/>
            <person name="Whittaker P."/>
            <person name="Naum M."/>
            <person name="McCarthy P.J."/>
            <person name="Lopez J.V."/>
            <person name="Fischer M."/>
            <person name="Brown E.W."/>
        </authorList>
    </citation>
    <scope>NUCLEOTIDE SEQUENCE [LARGE SCALE GENOMIC DNA]</scope>
    <source>
        <strain evidence="2 3">LMG 20546</strain>
    </source>
</reference>
<gene>
    <name evidence="2" type="ORF">VIBR0546_12667</name>
</gene>
<organism evidence="2 3">
    <name type="scientific">Vibrio brasiliensis LMG 20546</name>
    <dbReference type="NCBI Taxonomy" id="945543"/>
    <lineage>
        <taxon>Bacteria</taxon>
        <taxon>Pseudomonadati</taxon>
        <taxon>Pseudomonadota</taxon>
        <taxon>Gammaproteobacteria</taxon>
        <taxon>Vibrionales</taxon>
        <taxon>Vibrionaceae</taxon>
        <taxon>Vibrio</taxon>
        <taxon>Vibrio oreintalis group</taxon>
    </lineage>
</organism>
<evidence type="ECO:0000313" key="3">
    <source>
        <dbReference type="Proteomes" id="UP000004371"/>
    </source>
</evidence>
<evidence type="ECO:0000313" key="2">
    <source>
        <dbReference type="EMBL" id="EGA67490.1"/>
    </source>
</evidence>
<dbReference type="EMBL" id="AEVS01000008">
    <property type="protein sequence ID" value="EGA67490.1"/>
    <property type="molecule type" value="Genomic_DNA"/>
</dbReference>
<protein>
    <recommendedName>
        <fullName evidence="1">DUF2090 domain-containing protein</fullName>
    </recommendedName>
</protein>
<accession>E8LP28</accession>
<dbReference type="AlphaFoldDB" id="E8LP28"/>
<keyword evidence="3" id="KW-1185">Reference proteome</keyword>
<name>E8LP28_9VIBR</name>